<comment type="subunit">
    <text evidence="7">Monomer.</text>
</comment>
<comment type="catalytic activity">
    <reaction evidence="7">
        <text>tRNA(Glu) + L-glutamate + ATP = L-glutamyl-tRNA(Glu) + AMP + diphosphate</text>
        <dbReference type="Rhea" id="RHEA:23540"/>
        <dbReference type="Rhea" id="RHEA-COMP:9663"/>
        <dbReference type="Rhea" id="RHEA-COMP:9680"/>
        <dbReference type="ChEBI" id="CHEBI:29985"/>
        <dbReference type="ChEBI" id="CHEBI:30616"/>
        <dbReference type="ChEBI" id="CHEBI:33019"/>
        <dbReference type="ChEBI" id="CHEBI:78442"/>
        <dbReference type="ChEBI" id="CHEBI:78520"/>
        <dbReference type="ChEBI" id="CHEBI:456215"/>
        <dbReference type="EC" id="6.1.1.17"/>
    </reaction>
</comment>
<evidence type="ECO:0000256" key="2">
    <source>
        <dbReference type="ARBA" id="ARBA00022598"/>
    </source>
</evidence>
<dbReference type="InterPro" id="IPR014729">
    <property type="entry name" value="Rossmann-like_a/b/a_fold"/>
</dbReference>
<evidence type="ECO:0000313" key="10">
    <source>
        <dbReference type="EMBL" id="MCA9378802.1"/>
    </source>
</evidence>
<dbReference type="Gene3D" id="1.10.10.350">
    <property type="match status" value="1"/>
</dbReference>
<comment type="similarity">
    <text evidence="1 7">Belongs to the class-I aminoacyl-tRNA synthetase family. Glutamate--tRNA ligase type 1 subfamily.</text>
</comment>
<dbReference type="InterPro" id="IPR008925">
    <property type="entry name" value="aa_tRNA-synth_I_cd-bd_sf"/>
</dbReference>
<dbReference type="GO" id="GO:0000049">
    <property type="term" value="F:tRNA binding"/>
    <property type="evidence" value="ECO:0007669"/>
    <property type="project" value="InterPro"/>
</dbReference>
<dbReference type="InterPro" id="IPR033910">
    <property type="entry name" value="GluRS_core"/>
</dbReference>
<keyword evidence="6 7" id="KW-0030">Aminoacyl-tRNA synthetase</keyword>
<keyword evidence="4 7" id="KW-0067">ATP-binding</keyword>
<feature type="short sequence motif" description="'KMSKS' region" evidence="7">
    <location>
        <begin position="252"/>
        <end position="256"/>
    </location>
</feature>
<keyword evidence="7" id="KW-0963">Cytoplasm</keyword>
<dbReference type="GO" id="GO:0005829">
    <property type="term" value="C:cytosol"/>
    <property type="evidence" value="ECO:0007669"/>
    <property type="project" value="TreeGrafter"/>
</dbReference>
<organism evidence="10 11">
    <name type="scientific">Candidatus Dojkabacteria bacterium</name>
    <dbReference type="NCBI Taxonomy" id="2099670"/>
    <lineage>
        <taxon>Bacteria</taxon>
        <taxon>Candidatus Dojkabacteria</taxon>
    </lineage>
</organism>
<feature type="binding site" evidence="7">
    <location>
        <position position="255"/>
    </location>
    <ligand>
        <name>ATP</name>
        <dbReference type="ChEBI" id="CHEBI:30616"/>
    </ligand>
</feature>
<evidence type="ECO:0000256" key="1">
    <source>
        <dbReference type="ARBA" id="ARBA00007894"/>
    </source>
</evidence>
<evidence type="ECO:0000256" key="6">
    <source>
        <dbReference type="ARBA" id="ARBA00023146"/>
    </source>
</evidence>
<feature type="domain" description="Glutamyl/glutaminyl-tRNA synthetase class Ib catalytic" evidence="8">
    <location>
        <begin position="7"/>
        <end position="328"/>
    </location>
</feature>
<dbReference type="EMBL" id="JAGQLI010000007">
    <property type="protein sequence ID" value="MCA9378802.1"/>
    <property type="molecule type" value="Genomic_DNA"/>
</dbReference>
<reference evidence="10" key="1">
    <citation type="submission" date="2020-04" db="EMBL/GenBank/DDBJ databases">
        <authorList>
            <person name="Zhang T."/>
        </authorList>
    </citation>
    <scope>NUCLEOTIDE SEQUENCE</scope>
    <source>
        <strain evidence="10">HKST-UBA12</strain>
    </source>
</reference>
<dbReference type="NCBIfam" id="TIGR00464">
    <property type="entry name" value="gltX_bact"/>
    <property type="match status" value="1"/>
</dbReference>
<name>A0A955I5B7_9BACT</name>
<dbReference type="InterPro" id="IPR001412">
    <property type="entry name" value="aa-tRNA-synth_I_CS"/>
</dbReference>
<dbReference type="CDD" id="cd00808">
    <property type="entry name" value="GluRS_core"/>
    <property type="match status" value="1"/>
</dbReference>
<evidence type="ECO:0000256" key="7">
    <source>
        <dbReference type="HAMAP-Rule" id="MF_00022"/>
    </source>
</evidence>
<dbReference type="SUPFAM" id="SSF48163">
    <property type="entry name" value="An anticodon-binding domain of class I aminoacyl-tRNA synthetases"/>
    <property type="match status" value="1"/>
</dbReference>
<comment type="caution">
    <text evidence="10">The sequence shown here is derived from an EMBL/GenBank/DDBJ whole genome shotgun (WGS) entry which is preliminary data.</text>
</comment>
<feature type="short sequence motif" description="'HIGH' region" evidence="7">
    <location>
        <begin position="13"/>
        <end position="23"/>
    </location>
</feature>
<sequence>MSDQKIVRTRIAPSPTGFLHIGNLRTALFSYALAKHFDGQFVLRIEDTDQKRYNPKAVEVILQSLQAYKIAPDEGAEVGGPHAPYYQSQRLEIYQEHAHKLVEQGGAYYCFLDETETKQLQEEFRRSKKAFRSPHRDLDVKEAKARIARGDKYVVRQKLALDQQLIFTDGWGQEIKFNTNDIDEWVMLKSDGFPTYNFAVVIDDHLMDITHVFRGVEFVASAPKNLLLYEAFGWEMPRIFHLPVLMDAEGGKMSKRKGAVSSMEFVKQGYLPEAVLNFLMFLGWSSPEAHEFGEKEREIYNLVEFVQLFDVKDLNRSNPVFNREKLDWFNRQYLAAMDPQVMQTRLLAWLAEYAEGKDLLDNLQRDENLVAKLQLVQTRVTTLQELVHSLRFFYERPHDIDWEIKQLKNITPDLRKDLLQEFRELITGFEDNADGWWHETWEQAMRQIGDKYEVKHGDVFMLLRVAVCGSPFSPPLFESLQVLGKTEILERLIGAK</sequence>
<comment type="caution">
    <text evidence="7">Lacks conserved residue(s) required for the propagation of feature annotation.</text>
</comment>
<evidence type="ECO:0000313" key="11">
    <source>
        <dbReference type="Proteomes" id="UP000760819"/>
    </source>
</evidence>
<gene>
    <name evidence="7" type="primary">gltX</name>
    <name evidence="10" type="ORF">KC640_00075</name>
</gene>
<dbReference type="PANTHER" id="PTHR43311">
    <property type="entry name" value="GLUTAMATE--TRNA LIGASE"/>
    <property type="match status" value="1"/>
</dbReference>
<reference evidence="10" key="2">
    <citation type="journal article" date="2021" name="Microbiome">
        <title>Successional dynamics and alternative stable states in a saline activated sludge microbial community over 9 years.</title>
        <authorList>
            <person name="Wang Y."/>
            <person name="Ye J."/>
            <person name="Ju F."/>
            <person name="Liu L."/>
            <person name="Boyd J.A."/>
            <person name="Deng Y."/>
            <person name="Parks D.H."/>
            <person name="Jiang X."/>
            <person name="Yin X."/>
            <person name="Woodcroft B.J."/>
            <person name="Tyson G.W."/>
            <person name="Hugenholtz P."/>
            <person name="Polz M.F."/>
            <person name="Zhang T."/>
        </authorList>
    </citation>
    <scope>NUCLEOTIDE SEQUENCE</scope>
    <source>
        <strain evidence="10">HKST-UBA12</strain>
    </source>
</reference>
<dbReference type="InterPro" id="IPR049940">
    <property type="entry name" value="GluQ/Sye"/>
</dbReference>
<dbReference type="GO" id="GO:0006424">
    <property type="term" value="P:glutamyl-tRNA aminoacylation"/>
    <property type="evidence" value="ECO:0007669"/>
    <property type="project" value="UniProtKB-UniRule"/>
</dbReference>
<evidence type="ECO:0000256" key="3">
    <source>
        <dbReference type="ARBA" id="ARBA00022741"/>
    </source>
</evidence>
<dbReference type="InterPro" id="IPR004527">
    <property type="entry name" value="Glu-tRNA-ligase_bac/mito"/>
</dbReference>
<dbReference type="PRINTS" id="PR00987">
    <property type="entry name" value="TRNASYNTHGLU"/>
</dbReference>
<dbReference type="SUPFAM" id="SSF52374">
    <property type="entry name" value="Nucleotidylyl transferase"/>
    <property type="match status" value="1"/>
</dbReference>
<dbReference type="EC" id="6.1.1.17" evidence="7"/>
<evidence type="ECO:0000259" key="8">
    <source>
        <dbReference type="Pfam" id="PF00749"/>
    </source>
</evidence>
<dbReference type="InterPro" id="IPR045462">
    <property type="entry name" value="aa-tRNA-synth_I_cd-bd"/>
</dbReference>
<dbReference type="InterPro" id="IPR020058">
    <property type="entry name" value="Glu/Gln-tRNA-synth_Ib_cat-dom"/>
</dbReference>
<keyword evidence="3 7" id="KW-0547">Nucleotide-binding</keyword>
<dbReference type="InterPro" id="IPR000924">
    <property type="entry name" value="Glu/Gln-tRNA-synth"/>
</dbReference>
<feature type="domain" description="Aminoacyl-tRNA synthetase class I anticodon-binding" evidence="9">
    <location>
        <begin position="354"/>
        <end position="492"/>
    </location>
</feature>
<dbReference type="Pfam" id="PF19269">
    <property type="entry name" value="Anticodon_2"/>
    <property type="match status" value="1"/>
</dbReference>
<dbReference type="Proteomes" id="UP000760819">
    <property type="component" value="Unassembled WGS sequence"/>
</dbReference>
<dbReference type="Gene3D" id="3.40.50.620">
    <property type="entry name" value="HUPs"/>
    <property type="match status" value="1"/>
</dbReference>
<dbReference type="Pfam" id="PF00749">
    <property type="entry name" value="tRNA-synt_1c"/>
    <property type="match status" value="1"/>
</dbReference>
<comment type="subcellular location">
    <subcellularLocation>
        <location evidence="7">Cytoplasm</location>
    </subcellularLocation>
</comment>
<dbReference type="HAMAP" id="MF_00022">
    <property type="entry name" value="Glu_tRNA_synth_type1"/>
    <property type="match status" value="1"/>
</dbReference>
<keyword evidence="5 7" id="KW-0648">Protein biosynthesis</keyword>
<dbReference type="InterPro" id="IPR020751">
    <property type="entry name" value="aa-tRNA-synth_I_codon-bd_sub2"/>
</dbReference>
<evidence type="ECO:0000256" key="4">
    <source>
        <dbReference type="ARBA" id="ARBA00022840"/>
    </source>
</evidence>
<keyword evidence="2 7" id="KW-0436">Ligase</keyword>
<proteinExistence type="inferred from homology"/>
<evidence type="ECO:0000256" key="5">
    <source>
        <dbReference type="ARBA" id="ARBA00022917"/>
    </source>
</evidence>
<accession>A0A955I5B7</accession>
<evidence type="ECO:0000259" key="9">
    <source>
        <dbReference type="Pfam" id="PF19269"/>
    </source>
</evidence>
<dbReference type="GO" id="GO:0005524">
    <property type="term" value="F:ATP binding"/>
    <property type="evidence" value="ECO:0007669"/>
    <property type="project" value="UniProtKB-UniRule"/>
</dbReference>
<dbReference type="PANTHER" id="PTHR43311:SF2">
    <property type="entry name" value="GLUTAMATE--TRNA LIGASE, MITOCHONDRIAL-RELATED"/>
    <property type="match status" value="1"/>
</dbReference>
<dbReference type="AlphaFoldDB" id="A0A955I5B7"/>
<dbReference type="PROSITE" id="PS00178">
    <property type="entry name" value="AA_TRNA_LIGASE_I"/>
    <property type="match status" value="1"/>
</dbReference>
<comment type="function">
    <text evidence="7">Catalyzes the attachment of glutamate to tRNA(Glu) in a two-step reaction: glutamate is first activated by ATP to form Glu-AMP and then transferred to the acceptor end of tRNA(Glu).</text>
</comment>
<dbReference type="GO" id="GO:0004818">
    <property type="term" value="F:glutamate-tRNA ligase activity"/>
    <property type="evidence" value="ECO:0007669"/>
    <property type="project" value="UniProtKB-UniRule"/>
</dbReference>
<protein>
    <recommendedName>
        <fullName evidence="7">Glutamate--tRNA ligase</fullName>
        <ecNumber evidence="7">6.1.1.17</ecNumber>
    </recommendedName>
    <alternativeName>
        <fullName evidence="7">Glutamyl-tRNA synthetase</fullName>
        <shortName evidence="7">GluRS</shortName>
    </alternativeName>
</protein>
<dbReference type="GO" id="GO:0008270">
    <property type="term" value="F:zinc ion binding"/>
    <property type="evidence" value="ECO:0007669"/>
    <property type="project" value="InterPro"/>
</dbReference>